<organism evidence="2 3">
    <name type="scientific">candidate division WOR-3 bacterium</name>
    <dbReference type="NCBI Taxonomy" id="2052148"/>
    <lineage>
        <taxon>Bacteria</taxon>
        <taxon>Bacteria division WOR-3</taxon>
    </lineage>
</organism>
<comment type="caution">
    <text evidence="2">The sequence shown here is derived from an EMBL/GenBank/DDBJ whole genome shotgun (WGS) entry which is preliminary data.</text>
</comment>
<reference evidence="2 3" key="1">
    <citation type="journal article" date="2018" name="Nat. Biotechnol.">
        <title>A standardized bacterial taxonomy based on genome phylogeny substantially revises the tree of life.</title>
        <authorList>
            <person name="Parks D.H."/>
            <person name="Chuvochina M."/>
            <person name="Waite D.W."/>
            <person name="Rinke C."/>
            <person name="Skarshewski A."/>
            <person name="Chaumeil P.A."/>
            <person name="Hugenholtz P."/>
        </authorList>
    </citation>
    <scope>NUCLEOTIDE SEQUENCE [LARGE SCALE GENOMIC DNA]</scope>
    <source>
        <strain evidence="2">UBA7921</strain>
    </source>
</reference>
<name>A0A348MKQ4_UNCW3</name>
<dbReference type="EMBL" id="DMCX01000027">
    <property type="protein sequence ID" value="HAF07630.1"/>
    <property type="molecule type" value="Genomic_DNA"/>
</dbReference>
<dbReference type="Proteomes" id="UP000262454">
    <property type="component" value="Unassembled WGS sequence"/>
</dbReference>
<evidence type="ECO:0000313" key="3">
    <source>
        <dbReference type="Proteomes" id="UP000262454"/>
    </source>
</evidence>
<keyword evidence="1" id="KW-0472">Membrane</keyword>
<evidence type="ECO:0000256" key="1">
    <source>
        <dbReference type="SAM" id="Phobius"/>
    </source>
</evidence>
<gene>
    <name evidence="2" type="ORF">DCG82_04425</name>
</gene>
<sequence length="211" mass="24157">MKNFSSFFCVSKNSGRSKFSKVDCIFFLLYNFFIEKNLKKEFVMKKVFVFSLVLLVLVSCSLLPFLNPIKTGMIACYCKSGGNFIDFDFDAKGEVERKDSLASYVDIILEPWFDNSGNPMPTIMLNISSPDSFSFIMDLGIISLDDALKLSDSDLMPDSFSMDLQAKKDHVYYVISTPERKEYFMLVDSIKIDEGNATYDAEVFFKYVPRK</sequence>
<proteinExistence type="predicted"/>
<evidence type="ECO:0000313" key="2">
    <source>
        <dbReference type="EMBL" id="HAF07630.1"/>
    </source>
</evidence>
<protein>
    <submittedName>
        <fullName evidence="2">Uncharacterized protein</fullName>
    </submittedName>
</protein>
<accession>A0A348MKQ4</accession>
<keyword evidence="1" id="KW-1133">Transmembrane helix</keyword>
<feature type="transmembrane region" description="Helical" evidence="1">
    <location>
        <begin position="47"/>
        <end position="66"/>
    </location>
</feature>
<dbReference type="AlphaFoldDB" id="A0A348MKQ4"/>
<keyword evidence="1" id="KW-0812">Transmembrane</keyword>